<dbReference type="GO" id="GO:0016740">
    <property type="term" value="F:transferase activity"/>
    <property type="evidence" value="ECO:0007669"/>
    <property type="project" value="UniProtKB-KW"/>
</dbReference>
<dbReference type="InterPro" id="IPR015422">
    <property type="entry name" value="PyrdxlP-dep_Trfase_small"/>
</dbReference>
<comment type="catalytic activity">
    <reaction evidence="5">
        <text>3-hydroxy-L-kynurenine + H2O = 3-hydroxyanthranilate + L-alanine + H(+)</text>
        <dbReference type="Rhea" id="RHEA:25143"/>
        <dbReference type="ChEBI" id="CHEBI:15377"/>
        <dbReference type="ChEBI" id="CHEBI:15378"/>
        <dbReference type="ChEBI" id="CHEBI:36559"/>
        <dbReference type="ChEBI" id="CHEBI:57972"/>
        <dbReference type="ChEBI" id="CHEBI:58125"/>
        <dbReference type="EC" id="3.7.1.3"/>
    </reaction>
</comment>
<evidence type="ECO:0000313" key="8">
    <source>
        <dbReference type="EMBL" id="TFK42674.1"/>
    </source>
</evidence>
<feature type="binding site" evidence="4">
    <location>
        <position position="241"/>
    </location>
    <ligand>
        <name>pyridoxal 5'-phosphate</name>
        <dbReference type="ChEBI" id="CHEBI:597326"/>
    </ligand>
</feature>
<name>A0A5C3MB57_9AGAR</name>
<sequence length="467" mass="51195">MAGDIFFFLCLLPHNLFLTENMVASSKPLETSLSDDFIIPTNGDIGASLCTDDRSPCVYLCGNSLGLLSKRSNALVEEELQVWGKRAVVGHFSHPKDRPWTEICDTVTPLLAELVGANEKEVACMGTLTNNLHLMMDSFYKPTSERYKILCEAKAFPSDQYAFASQAVARGLDPAATIIEVAPRAGEYALREEDILEVIAKEGPSIALVIFSGVQYYTGQWFPMQAITRAVKEQGCICGWDLAHTIGNVPISLHDWDVDFAVWCSYKYVNSGPGGIAGLFVHEKWNSIEKPRSAGWWGHELTTRFNMPPKFSPILGAQGFQQSNPCVLAVASLLGSLQIFKEAGMMGPIRERSIQLTQGLEVLLKGSNYFVPLENVSSQYPTAGSGKPGFTIITPSDPSARGAQLSLLFLPTGSEVMRNVFDFLCKKGVIGDEREPDVIRLAPIPLYNTITECQQAAKVLEEALQSL</sequence>
<dbReference type="PANTHER" id="PTHR14084">
    <property type="entry name" value="KYNURENINASE"/>
    <property type="match status" value="1"/>
</dbReference>
<keyword evidence="3 4" id="KW-0663">Pyridoxal phosphate</keyword>
<dbReference type="GO" id="GO:0005737">
    <property type="term" value="C:cytoplasm"/>
    <property type="evidence" value="ECO:0007669"/>
    <property type="project" value="UniProtKB-SubCell"/>
</dbReference>
<dbReference type="Pfam" id="PF00266">
    <property type="entry name" value="Aminotran_5"/>
    <property type="match status" value="1"/>
</dbReference>
<dbReference type="GO" id="GO:0043420">
    <property type="term" value="P:anthranilate metabolic process"/>
    <property type="evidence" value="ECO:0007669"/>
    <property type="project" value="UniProtKB-UniRule"/>
</dbReference>
<dbReference type="STRING" id="68775.A0A5C3MB57"/>
<feature type="binding site" evidence="4">
    <location>
        <position position="129"/>
    </location>
    <ligand>
        <name>pyridoxal 5'-phosphate</name>
        <dbReference type="ChEBI" id="CHEBI:597326"/>
    </ligand>
</feature>
<evidence type="ECO:0000256" key="3">
    <source>
        <dbReference type="ARBA" id="ARBA00022898"/>
    </source>
</evidence>
<accession>A0A5C3MB57</accession>
<comment type="pathway">
    <text evidence="4 5">Cofactor biosynthesis; NAD(+) biosynthesis; quinolinate from L-kynurenine: step 2/3.</text>
</comment>
<dbReference type="GO" id="GO:0097053">
    <property type="term" value="P:L-kynurenine catabolic process"/>
    <property type="evidence" value="ECO:0007669"/>
    <property type="project" value="UniProtKB-UniRule"/>
</dbReference>
<comment type="similarity">
    <text evidence="4 5">Belongs to the kynureninase family.</text>
</comment>
<dbReference type="AlphaFoldDB" id="A0A5C3MB57"/>
<dbReference type="Gene3D" id="3.40.640.10">
    <property type="entry name" value="Type I PLP-dependent aspartate aminotransferase-like (Major domain)"/>
    <property type="match status" value="1"/>
</dbReference>
<evidence type="ECO:0000256" key="2">
    <source>
        <dbReference type="ARBA" id="ARBA00022801"/>
    </source>
</evidence>
<dbReference type="GO" id="GO:0019805">
    <property type="term" value="P:quinolinate biosynthetic process"/>
    <property type="evidence" value="ECO:0007669"/>
    <property type="project" value="UniProtKB-UniRule"/>
</dbReference>
<keyword evidence="6" id="KW-0732">Signal</keyword>
<evidence type="ECO:0000313" key="9">
    <source>
        <dbReference type="Proteomes" id="UP000308652"/>
    </source>
</evidence>
<dbReference type="GO" id="GO:0030429">
    <property type="term" value="F:kynureninase activity"/>
    <property type="evidence" value="ECO:0007669"/>
    <property type="project" value="UniProtKB-UniRule"/>
</dbReference>
<dbReference type="EC" id="3.7.1.3" evidence="4 5"/>
<dbReference type="UniPathway" id="UPA00253">
    <property type="reaction ID" value="UER00329"/>
</dbReference>
<comment type="subunit">
    <text evidence="4 5">Homodimer.</text>
</comment>
<dbReference type="PANTHER" id="PTHR14084:SF0">
    <property type="entry name" value="KYNURENINASE"/>
    <property type="match status" value="1"/>
</dbReference>
<feature type="binding site" evidence="4">
    <location>
        <position position="244"/>
    </location>
    <ligand>
        <name>pyridoxal 5'-phosphate</name>
        <dbReference type="ChEBI" id="CHEBI:597326"/>
    </ligand>
</feature>
<gene>
    <name evidence="4" type="primary">BNA5</name>
    <name evidence="8" type="ORF">BDQ12DRAFT_676611</name>
</gene>
<protein>
    <recommendedName>
        <fullName evidence="4 5">Kynureninase</fullName>
        <ecNumber evidence="4 5">3.7.1.3</ecNumber>
    </recommendedName>
    <alternativeName>
        <fullName evidence="4">Biosynthesis of nicotinic acid protein 5</fullName>
    </alternativeName>
    <alternativeName>
        <fullName evidence="4">L-kynurenine hydrolase</fullName>
    </alternativeName>
</protein>
<keyword evidence="9" id="KW-1185">Reference proteome</keyword>
<feature type="modified residue" description="N6-(pyridoxal phosphate)lysine" evidence="4">
    <location>
        <position position="267"/>
    </location>
</feature>
<evidence type="ECO:0000259" key="7">
    <source>
        <dbReference type="Pfam" id="PF00266"/>
    </source>
</evidence>
<dbReference type="SUPFAM" id="SSF53383">
    <property type="entry name" value="PLP-dependent transferases"/>
    <property type="match status" value="1"/>
</dbReference>
<dbReference type="EMBL" id="ML213592">
    <property type="protein sequence ID" value="TFK42674.1"/>
    <property type="molecule type" value="Genomic_DNA"/>
</dbReference>
<dbReference type="GO" id="GO:0030170">
    <property type="term" value="F:pyridoxal phosphate binding"/>
    <property type="evidence" value="ECO:0007669"/>
    <property type="project" value="UniProtKB-UniRule"/>
</dbReference>
<dbReference type="InterPro" id="IPR015421">
    <property type="entry name" value="PyrdxlP-dep_Trfase_major"/>
</dbReference>
<dbReference type="Pfam" id="PF22580">
    <property type="entry name" value="KYNU_C"/>
    <property type="match status" value="1"/>
</dbReference>
<feature type="binding site" evidence="4">
    <location>
        <begin position="156"/>
        <end position="159"/>
    </location>
    <ligand>
        <name>pyridoxal 5'-phosphate</name>
        <dbReference type="ChEBI" id="CHEBI:597326"/>
    </ligand>
</feature>
<feature type="chain" id="PRO_5022696457" description="Kynureninase" evidence="6">
    <location>
        <begin position="19"/>
        <end position="467"/>
    </location>
</feature>
<dbReference type="GO" id="GO:0034354">
    <property type="term" value="P:'de novo' NAD+ biosynthetic process from L-tryptophan"/>
    <property type="evidence" value="ECO:0007669"/>
    <property type="project" value="UniProtKB-UniRule"/>
</dbReference>
<comment type="cofactor">
    <cofactor evidence="4 5">
        <name>pyridoxal 5'-phosphate</name>
        <dbReference type="ChEBI" id="CHEBI:597326"/>
    </cofactor>
</comment>
<evidence type="ECO:0000256" key="1">
    <source>
        <dbReference type="ARBA" id="ARBA00022642"/>
    </source>
</evidence>
<dbReference type="GO" id="GO:0019441">
    <property type="term" value="P:L-tryptophan catabolic process to kynurenine"/>
    <property type="evidence" value="ECO:0007669"/>
    <property type="project" value="TreeGrafter"/>
</dbReference>
<dbReference type="NCBIfam" id="TIGR01814">
    <property type="entry name" value="kynureninase"/>
    <property type="match status" value="1"/>
</dbReference>
<keyword evidence="8" id="KW-0808">Transferase</keyword>
<dbReference type="OrthoDB" id="5978656at2759"/>
<dbReference type="InterPro" id="IPR015424">
    <property type="entry name" value="PyrdxlP-dep_Trfase"/>
</dbReference>
<keyword evidence="4 5" id="KW-0963">Cytoplasm</keyword>
<comment type="catalytic activity">
    <reaction evidence="4 5">
        <text>L-kynurenine + H2O = anthranilate + L-alanine + H(+)</text>
        <dbReference type="Rhea" id="RHEA:16813"/>
        <dbReference type="ChEBI" id="CHEBI:15377"/>
        <dbReference type="ChEBI" id="CHEBI:15378"/>
        <dbReference type="ChEBI" id="CHEBI:16567"/>
        <dbReference type="ChEBI" id="CHEBI:57959"/>
        <dbReference type="ChEBI" id="CHEBI:57972"/>
        <dbReference type="EC" id="3.7.1.3"/>
    </reaction>
</comment>
<dbReference type="PIRSF" id="PIRSF038800">
    <property type="entry name" value="KYNU"/>
    <property type="match status" value="1"/>
</dbReference>
<evidence type="ECO:0000256" key="5">
    <source>
        <dbReference type="PIRNR" id="PIRNR038800"/>
    </source>
</evidence>
<feature type="binding site" evidence="4">
    <location>
        <position position="324"/>
    </location>
    <ligand>
        <name>pyridoxal 5'-phosphate</name>
        <dbReference type="ChEBI" id="CHEBI:597326"/>
    </ligand>
</feature>
<feature type="binding site" evidence="4">
    <location>
        <position position="266"/>
    </location>
    <ligand>
        <name>pyridoxal 5'-phosphate</name>
        <dbReference type="ChEBI" id="CHEBI:597326"/>
    </ligand>
</feature>
<dbReference type="UniPathway" id="UPA00334">
    <property type="reaction ID" value="UER00455"/>
</dbReference>
<dbReference type="FunFam" id="3.40.640.10:FF:000031">
    <property type="entry name" value="Kynureninase"/>
    <property type="match status" value="1"/>
</dbReference>
<feature type="binding site" evidence="4">
    <location>
        <position position="296"/>
    </location>
    <ligand>
        <name>pyridoxal 5'-phosphate</name>
        <dbReference type="ChEBI" id="CHEBI:597326"/>
    </ligand>
</feature>
<dbReference type="InterPro" id="IPR010111">
    <property type="entry name" value="Kynureninase"/>
</dbReference>
<feature type="binding site" evidence="4">
    <location>
        <position position="128"/>
    </location>
    <ligand>
        <name>pyridoxal 5'-phosphate</name>
        <dbReference type="ChEBI" id="CHEBI:597326"/>
    </ligand>
</feature>
<reference evidence="8 9" key="1">
    <citation type="journal article" date="2019" name="Nat. Ecol. Evol.">
        <title>Megaphylogeny resolves global patterns of mushroom evolution.</title>
        <authorList>
            <person name="Varga T."/>
            <person name="Krizsan K."/>
            <person name="Foldi C."/>
            <person name="Dima B."/>
            <person name="Sanchez-Garcia M."/>
            <person name="Sanchez-Ramirez S."/>
            <person name="Szollosi G.J."/>
            <person name="Szarkandi J.G."/>
            <person name="Papp V."/>
            <person name="Albert L."/>
            <person name="Andreopoulos W."/>
            <person name="Angelini C."/>
            <person name="Antonin V."/>
            <person name="Barry K.W."/>
            <person name="Bougher N.L."/>
            <person name="Buchanan P."/>
            <person name="Buyck B."/>
            <person name="Bense V."/>
            <person name="Catcheside P."/>
            <person name="Chovatia M."/>
            <person name="Cooper J."/>
            <person name="Damon W."/>
            <person name="Desjardin D."/>
            <person name="Finy P."/>
            <person name="Geml J."/>
            <person name="Haridas S."/>
            <person name="Hughes K."/>
            <person name="Justo A."/>
            <person name="Karasinski D."/>
            <person name="Kautmanova I."/>
            <person name="Kiss B."/>
            <person name="Kocsube S."/>
            <person name="Kotiranta H."/>
            <person name="LaButti K.M."/>
            <person name="Lechner B.E."/>
            <person name="Liimatainen K."/>
            <person name="Lipzen A."/>
            <person name="Lukacs Z."/>
            <person name="Mihaltcheva S."/>
            <person name="Morgado L.N."/>
            <person name="Niskanen T."/>
            <person name="Noordeloos M.E."/>
            <person name="Ohm R.A."/>
            <person name="Ortiz-Santana B."/>
            <person name="Ovrebo C."/>
            <person name="Racz N."/>
            <person name="Riley R."/>
            <person name="Savchenko A."/>
            <person name="Shiryaev A."/>
            <person name="Soop K."/>
            <person name="Spirin V."/>
            <person name="Szebenyi C."/>
            <person name="Tomsovsky M."/>
            <person name="Tulloss R.E."/>
            <person name="Uehling J."/>
            <person name="Grigoriev I.V."/>
            <person name="Vagvolgyi C."/>
            <person name="Papp T."/>
            <person name="Martin F.M."/>
            <person name="Miettinen O."/>
            <person name="Hibbett D.S."/>
            <person name="Nagy L.G."/>
        </authorList>
    </citation>
    <scope>NUCLEOTIDE SEQUENCE [LARGE SCALE GENOMIC DNA]</scope>
    <source>
        <strain evidence="8 9">CBS 166.37</strain>
    </source>
</reference>
<dbReference type="Proteomes" id="UP000308652">
    <property type="component" value="Unassembled WGS sequence"/>
</dbReference>
<feature type="signal peptide" evidence="6">
    <location>
        <begin position="1"/>
        <end position="18"/>
    </location>
</feature>
<comment type="pathway">
    <text evidence="4 5">Amino-acid degradation; L-kynurenine degradation; L-alanine and anthranilate from L-kynurenine: step 1/1.</text>
</comment>
<evidence type="ECO:0000256" key="4">
    <source>
        <dbReference type="HAMAP-Rule" id="MF_03017"/>
    </source>
</evidence>
<feature type="domain" description="Aminotransferase class V" evidence="7">
    <location>
        <begin position="102"/>
        <end position="284"/>
    </location>
</feature>
<dbReference type="Gene3D" id="3.90.1150.10">
    <property type="entry name" value="Aspartate Aminotransferase, domain 1"/>
    <property type="match status" value="1"/>
</dbReference>
<feature type="binding site" evidence="4">
    <location>
        <position position="212"/>
    </location>
    <ligand>
        <name>pyridoxal 5'-phosphate</name>
        <dbReference type="ChEBI" id="CHEBI:597326"/>
    </ligand>
</feature>
<keyword evidence="1 4" id="KW-0662">Pyridine nucleotide biosynthesis</keyword>
<organism evidence="8 9">
    <name type="scientific">Crucibulum laeve</name>
    <dbReference type="NCBI Taxonomy" id="68775"/>
    <lineage>
        <taxon>Eukaryota</taxon>
        <taxon>Fungi</taxon>
        <taxon>Dikarya</taxon>
        <taxon>Basidiomycota</taxon>
        <taxon>Agaricomycotina</taxon>
        <taxon>Agaricomycetes</taxon>
        <taxon>Agaricomycetidae</taxon>
        <taxon>Agaricales</taxon>
        <taxon>Agaricineae</taxon>
        <taxon>Nidulariaceae</taxon>
        <taxon>Crucibulum</taxon>
    </lineage>
</organism>
<comment type="function">
    <text evidence="4 5">Catalyzes the cleavage of L-kynurenine (L-Kyn) and L-3-hydroxykynurenine (L-3OHKyn) into anthranilic acid (AA) and 3-hydroxyanthranilic acid (3-OHAA), respectively.</text>
</comment>
<proteinExistence type="inferred from homology"/>
<comment type="subcellular location">
    <subcellularLocation>
        <location evidence="4 5">Cytoplasm</location>
    </subcellularLocation>
</comment>
<dbReference type="InterPro" id="IPR000192">
    <property type="entry name" value="Aminotrans_V_dom"/>
</dbReference>
<dbReference type="HAMAP" id="MF_01970">
    <property type="entry name" value="Kynureninase"/>
    <property type="match status" value="1"/>
</dbReference>
<evidence type="ECO:0000256" key="6">
    <source>
        <dbReference type="SAM" id="SignalP"/>
    </source>
</evidence>
<keyword evidence="2 4" id="KW-0378">Hydrolase</keyword>